<dbReference type="Gene3D" id="3.40.109.10">
    <property type="entry name" value="NADH Oxidase"/>
    <property type="match status" value="1"/>
</dbReference>
<dbReference type="KEGG" id="tap:GZ22_00705"/>
<dbReference type="PANTHER" id="PTHR43425:SF2">
    <property type="entry name" value="OXYGEN-INSENSITIVE NADPH NITROREDUCTASE"/>
    <property type="match status" value="1"/>
</dbReference>
<proteinExistence type="inferred from homology"/>
<dbReference type="HOGENOM" id="CLU_070764_0_3_9"/>
<dbReference type="SUPFAM" id="SSF55469">
    <property type="entry name" value="FMN-dependent nitroreductase-like"/>
    <property type="match status" value="1"/>
</dbReference>
<organism evidence="7 8">
    <name type="scientific">Terribacillus saccharophilus</name>
    <dbReference type="NCBI Taxonomy" id="361277"/>
    <lineage>
        <taxon>Bacteria</taxon>
        <taxon>Bacillati</taxon>
        <taxon>Bacillota</taxon>
        <taxon>Bacilli</taxon>
        <taxon>Bacillales</taxon>
        <taxon>Bacillaceae</taxon>
        <taxon>Terribacillus</taxon>
    </lineage>
</organism>
<dbReference type="GeneID" id="34222570"/>
<dbReference type="CDD" id="cd02146">
    <property type="entry name" value="NfsA-like"/>
    <property type="match status" value="1"/>
</dbReference>
<dbReference type="InterPro" id="IPR029479">
    <property type="entry name" value="Nitroreductase"/>
</dbReference>
<evidence type="ECO:0000313" key="7">
    <source>
        <dbReference type="EMBL" id="AIF65316.1"/>
    </source>
</evidence>
<protein>
    <recommendedName>
        <fullName evidence="6">Nitroreductase domain-containing protein</fullName>
    </recommendedName>
</protein>
<feature type="domain" description="Nitroreductase" evidence="6">
    <location>
        <begin position="10"/>
        <end position="164"/>
    </location>
</feature>
<sequence>MNDFINQLHNHRSVRTFTDKKLTQKQLDAIMGAAIQAPNWINGQQVSVIVVTDEERKRRLAELSGNQKHIDDAAAFLVFCMDYSRAKHITELHDKKLEVMENIEAVLVGSTDVGIALGTAVAAAESMGIGTVPIGGVRRSPAEISELLELPELAFPISGLAIGYPADPLPAQSPRIPMEAFYHKETYVQNQREAVEEMDKRQQEAIKVRTGETKAHPWSERIAAFYSERYKEYGKVTDVLKQNGYDYK</sequence>
<reference evidence="7 8" key="1">
    <citation type="submission" date="2014-07" db="EMBL/GenBank/DDBJ databases">
        <title>Complete genome sequence of a moderately halophilic bacterium Terribacillus aidingensis MP602, isolated from Cryptomeria fortunei in Tianmu mountain in China.</title>
        <authorList>
            <person name="Wang Y."/>
            <person name="Lu P."/>
            <person name="Zhang L."/>
        </authorList>
    </citation>
    <scope>NUCLEOTIDE SEQUENCE [LARGE SCALE GENOMIC DNA]</scope>
    <source>
        <strain evidence="7 8">MP602</strain>
    </source>
</reference>
<dbReference type="GO" id="GO:0016491">
    <property type="term" value="F:oxidoreductase activity"/>
    <property type="evidence" value="ECO:0007669"/>
    <property type="project" value="UniProtKB-UniRule"/>
</dbReference>
<dbReference type="EMBL" id="CP008876">
    <property type="protein sequence ID" value="AIF65316.1"/>
    <property type="molecule type" value="Genomic_DNA"/>
</dbReference>
<dbReference type="InterPro" id="IPR016446">
    <property type="entry name" value="Flavin_OxRdtase_Frp"/>
</dbReference>
<evidence type="ECO:0000256" key="4">
    <source>
        <dbReference type="ARBA" id="ARBA00023002"/>
    </source>
</evidence>
<evidence type="ECO:0000256" key="1">
    <source>
        <dbReference type="ARBA" id="ARBA00008366"/>
    </source>
</evidence>
<evidence type="ECO:0000256" key="3">
    <source>
        <dbReference type="ARBA" id="ARBA00022643"/>
    </source>
</evidence>
<gene>
    <name evidence="7" type="ORF">GZ22_00705</name>
</gene>
<name>A0A075LGC3_9BACI</name>
<dbReference type="Proteomes" id="UP000027980">
    <property type="component" value="Chromosome"/>
</dbReference>
<accession>A0A075LGC3</accession>
<dbReference type="OrthoDB" id="9775805at2"/>
<dbReference type="PANTHER" id="PTHR43425">
    <property type="entry name" value="OXYGEN-INSENSITIVE NADPH NITROREDUCTASE"/>
    <property type="match status" value="1"/>
</dbReference>
<dbReference type="Pfam" id="PF00881">
    <property type="entry name" value="Nitroreductase"/>
    <property type="match status" value="1"/>
</dbReference>
<evidence type="ECO:0000256" key="2">
    <source>
        <dbReference type="ARBA" id="ARBA00022630"/>
    </source>
</evidence>
<evidence type="ECO:0000313" key="8">
    <source>
        <dbReference type="Proteomes" id="UP000027980"/>
    </source>
</evidence>
<dbReference type="PIRSF" id="PIRSF005426">
    <property type="entry name" value="Frp"/>
    <property type="match status" value="1"/>
</dbReference>
<comment type="similarity">
    <text evidence="1 5">Belongs to the flavin oxidoreductase frp family.</text>
</comment>
<keyword evidence="5" id="KW-0521">NADP</keyword>
<evidence type="ECO:0000256" key="5">
    <source>
        <dbReference type="PIRNR" id="PIRNR005426"/>
    </source>
</evidence>
<dbReference type="RefSeq" id="WP_038557721.1">
    <property type="nucleotide sequence ID" value="NZ_CP008876.1"/>
</dbReference>
<dbReference type="AlphaFoldDB" id="A0A075LGC3"/>
<keyword evidence="4 5" id="KW-0560">Oxidoreductase</keyword>
<evidence type="ECO:0000259" key="6">
    <source>
        <dbReference type="Pfam" id="PF00881"/>
    </source>
</evidence>
<keyword evidence="3 5" id="KW-0288">FMN</keyword>
<keyword evidence="2 5" id="KW-0285">Flavoprotein</keyword>
<dbReference type="InterPro" id="IPR000415">
    <property type="entry name" value="Nitroreductase-like"/>
</dbReference>